<dbReference type="Pfam" id="PF18765">
    <property type="entry name" value="Polbeta"/>
    <property type="match status" value="1"/>
</dbReference>
<feature type="domain" description="Polymerase beta nucleotidyltransferase" evidence="1">
    <location>
        <begin position="28"/>
        <end position="116"/>
    </location>
</feature>
<dbReference type="EMBL" id="CP003346">
    <property type="protein sequence ID" value="AGA80435.1"/>
    <property type="molecule type" value="Genomic_DNA"/>
</dbReference>
<evidence type="ECO:0000259" key="1">
    <source>
        <dbReference type="Pfam" id="PF18765"/>
    </source>
</evidence>
<proteinExistence type="predicted"/>
<evidence type="ECO:0000313" key="3">
    <source>
        <dbReference type="Proteomes" id="UP000010796"/>
    </source>
</evidence>
<dbReference type="InterPro" id="IPR041633">
    <property type="entry name" value="Polbeta"/>
</dbReference>
<dbReference type="CDD" id="cd05403">
    <property type="entry name" value="NT_KNTase_like"/>
    <property type="match status" value="1"/>
</dbReference>
<dbReference type="STRING" id="926556.Echvi_4239"/>
<dbReference type="GO" id="GO:0016740">
    <property type="term" value="F:transferase activity"/>
    <property type="evidence" value="ECO:0007669"/>
    <property type="project" value="UniProtKB-KW"/>
</dbReference>
<dbReference type="AlphaFoldDB" id="L0G6F9"/>
<dbReference type="Gene3D" id="3.30.460.10">
    <property type="entry name" value="Beta Polymerase, domain 2"/>
    <property type="match status" value="1"/>
</dbReference>
<dbReference type="InterPro" id="IPR043519">
    <property type="entry name" value="NT_sf"/>
</dbReference>
<keyword evidence="3" id="KW-1185">Reference proteome</keyword>
<sequence length="118" mass="13477">MRQKGLEIKEQYLKVNKDTGLTDAEVNAINTVFKRHPKIGSAVLFGSRAKGNYKNGSDIDIALKGKGLLLMDILDISIDLEDLMFPYKFDIVAYDRIDEKDLIEHIDRVGIRFYKRTA</sequence>
<dbReference type="KEGG" id="evi:Echvi_4239"/>
<name>L0G6F9_ECHVK</name>
<dbReference type="eggNOG" id="COG1708">
    <property type="taxonomic scope" value="Bacteria"/>
</dbReference>
<dbReference type="PATRIC" id="fig|926556.3.peg.4467"/>
<gene>
    <name evidence="2" type="ordered locus">Echvi_4239</name>
</gene>
<evidence type="ECO:0000313" key="2">
    <source>
        <dbReference type="EMBL" id="AGA80435.1"/>
    </source>
</evidence>
<dbReference type="HOGENOM" id="CLU_130257_5_1_10"/>
<keyword evidence="2" id="KW-0808">Transferase</keyword>
<dbReference type="SUPFAM" id="SSF81301">
    <property type="entry name" value="Nucleotidyltransferase"/>
    <property type="match status" value="1"/>
</dbReference>
<reference evidence="3" key="1">
    <citation type="submission" date="2012-02" db="EMBL/GenBank/DDBJ databases">
        <title>The complete genome of Echinicola vietnamensis DSM 17526.</title>
        <authorList>
            <person name="Lucas S."/>
            <person name="Copeland A."/>
            <person name="Lapidus A."/>
            <person name="Glavina del Rio T."/>
            <person name="Dalin E."/>
            <person name="Tice H."/>
            <person name="Bruce D."/>
            <person name="Goodwin L."/>
            <person name="Pitluck S."/>
            <person name="Peters L."/>
            <person name="Ovchinnikova G."/>
            <person name="Teshima H."/>
            <person name="Kyrpides N."/>
            <person name="Mavromatis K."/>
            <person name="Ivanova N."/>
            <person name="Brettin T."/>
            <person name="Detter J.C."/>
            <person name="Han C."/>
            <person name="Larimer F."/>
            <person name="Land M."/>
            <person name="Hauser L."/>
            <person name="Markowitz V."/>
            <person name="Cheng J.-F."/>
            <person name="Hugenholtz P."/>
            <person name="Woyke T."/>
            <person name="Wu D."/>
            <person name="Brambilla E."/>
            <person name="Klenk H.-P."/>
            <person name="Eisen J.A."/>
        </authorList>
    </citation>
    <scope>NUCLEOTIDE SEQUENCE [LARGE SCALE GENOMIC DNA]</scope>
    <source>
        <strain evidence="3">DSM 17526 / LMG 23754 / KMM 6221</strain>
    </source>
</reference>
<protein>
    <submittedName>
        <fullName evidence="2">Putative nucleotidyltransferase</fullName>
    </submittedName>
</protein>
<organism evidence="2 3">
    <name type="scientific">Echinicola vietnamensis (strain DSM 17526 / LMG 23754 / KMM 6221)</name>
    <dbReference type="NCBI Taxonomy" id="926556"/>
    <lineage>
        <taxon>Bacteria</taxon>
        <taxon>Pseudomonadati</taxon>
        <taxon>Bacteroidota</taxon>
        <taxon>Cytophagia</taxon>
        <taxon>Cytophagales</taxon>
        <taxon>Cyclobacteriaceae</taxon>
        <taxon>Echinicola</taxon>
    </lineage>
</organism>
<accession>L0G6F9</accession>
<dbReference type="Proteomes" id="UP000010796">
    <property type="component" value="Chromosome"/>
</dbReference>